<evidence type="ECO:0000256" key="1">
    <source>
        <dbReference type="SAM" id="Phobius"/>
    </source>
</evidence>
<keyword evidence="1" id="KW-0472">Membrane</keyword>
<dbReference type="AlphaFoldDB" id="A0A1Y5I0Y2"/>
<feature type="transmembrane region" description="Helical" evidence="1">
    <location>
        <begin position="12"/>
        <end position="30"/>
    </location>
</feature>
<accession>A0A1Y5I0Y2</accession>
<keyword evidence="1" id="KW-1133">Transmembrane helix</keyword>
<protein>
    <submittedName>
        <fullName evidence="2">Uncharacterized protein</fullName>
    </submittedName>
</protein>
<gene>
    <name evidence="2" type="ORF">BE221DRAFT_196608</name>
</gene>
<evidence type="ECO:0000313" key="2">
    <source>
        <dbReference type="EMBL" id="OUS41723.1"/>
    </source>
</evidence>
<reference evidence="2" key="1">
    <citation type="submission" date="2017-04" db="EMBL/GenBank/DDBJ databases">
        <title>Population genomics of picophytoplankton unveils novel chromosome hypervariability.</title>
        <authorList>
            <consortium name="DOE Joint Genome Institute"/>
            <person name="Blanc-Mathieu R."/>
            <person name="Krasovec M."/>
            <person name="Hebrard M."/>
            <person name="Yau S."/>
            <person name="Desgranges E."/>
            <person name="Martin J."/>
            <person name="Schackwitz W."/>
            <person name="Kuo A."/>
            <person name="Salin G."/>
            <person name="Donnadieu C."/>
            <person name="Desdevises Y."/>
            <person name="Sanchez-Ferandin S."/>
            <person name="Moreau H."/>
            <person name="Rivals E."/>
            <person name="Grigoriev I.V."/>
            <person name="Grimsley N."/>
            <person name="Eyre-Walker A."/>
            <person name="Piganeau G."/>
        </authorList>
    </citation>
    <scope>NUCLEOTIDE SEQUENCE [LARGE SCALE GENOMIC DNA]</scope>
    <source>
        <strain evidence="2">RCC 1115</strain>
    </source>
</reference>
<sequence length="341" mass="39444">MRKGIVDSTGNRIRMISFSLAMYVVFFSSAQRPAYHTRRTEFCENEWLGNFATTEFPDNCAFHVVVAHCLADLNWLEQEVRALRCELKSITIYSKCGVNPTHAIGRVLSTKVRYVRLDNMGRCDHTYGYHMAQVALTRQVKSDEVVVFLKDTRVIHQPGYRRGLREMIDIARGSARFSCGMVPRATAGFKYSNISIWHRTDVLSKFRLQHYHDVYEREYRSPGNFRFPDGNFVTWSESLRIDLRSSVVTPVCYGGVFATLGAQITARGHNFWYKIAQSLTRGDSIEEGHFMERLWAHVLLHRTENLSDKRVLRHGRKVIWHEHQGLQGTLYGCRETNVESL</sequence>
<dbReference type="EMBL" id="KZ155840">
    <property type="protein sequence ID" value="OUS41723.1"/>
    <property type="molecule type" value="Genomic_DNA"/>
</dbReference>
<dbReference type="Proteomes" id="UP000195557">
    <property type="component" value="Unassembled WGS sequence"/>
</dbReference>
<name>A0A1Y5I0Y2_OSTTA</name>
<organism evidence="2">
    <name type="scientific">Ostreococcus tauri</name>
    <name type="common">Marine green alga</name>
    <dbReference type="NCBI Taxonomy" id="70448"/>
    <lineage>
        <taxon>Eukaryota</taxon>
        <taxon>Viridiplantae</taxon>
        <taxon>Chlorophyta</taxon>
        <taxon>Mamiellophyceae</taxon>
        <taxon>Mamiellales</taxon>
        <taxon>Bathycoccaceae</taxon>
        <taxon>Ostreococcus</taxon>
    </lineage>
</organism>
<keyword evidence="1" id="KW-0812">Transmembrane</keyword>
<proteinExistence type="predicted"/>